<evidence type="ECO:0000256" key="2">
    <source>
        <dbReference type="PROSITE-ProRule" id="PRU00708"/>
    </source>
</evidence>
<feature type="repeat" description="PPR" evidence="2">
    <location>
        <begin position="344"/>
        <end position="378"/>
    </location>
</feature>
<evidence type="ECO:0000313" key="4">
    <source>
        <dbReference type="Proteomes" id="UP001141806"/>
    </source>
</evidence>
<proteinExistence type="predicted"/>
<keyword evidence="4" id="KW-1185">Reference proteome</keyword>
<dbReference type="AlphaFoldDB" id="A0A9Q0L3K3"/>
<dbReference type="PROSITE" id="PS51375">
    <property type="entry name" value="PPR"/>
    <property type="match status" value="1"/>
</dbReference>
<dbReference type="Gene3D" id="1.25.40.10">
    <property type="entry name" value="Tetratricopeptide repeat domain"/>
    <property type="match status" value="2"/>
</dbReference>
<dbReference type="InterPro" id="IPR011990">
    <property type="entry name" value="TPR-like_helical_dom_sf"/>
</dbReference>
<dbReference type="GO" id="GO:0099402">
    <property type="term" value="P:plant organ development"/>
    <property type="evidence" value="ECO:0007669"/>
    <property type="project" value="UniProtKB-ARBA"/>
</dbReference>
<gene>
    <name evidence="3" type="ORF">NE237_032546</name>
</gene>
<dbReference type="Pfam" id="PF01535">
    <property type="entry name" value="PPR"/>
    <property type="match status" value="3"/>
</dbReference>
<dbReference type="InterPro" id="IPR046960">
    <property type="entry name" value="PPR_At4g14850-like_plant"/>
</dbReference>
<dbReference type="GO" id="GO:0009451">
    <property type="term" value="P:RNA modification"/>
    <property type="evidence" value="ECO:0007669"/>
    <property type="project" value="InterPro"/>
</dbReference>
<dbReference type="PANTHER" id="PTHR47926:SF426">
    <property type="entry name" value="TETRATRICOPEPTIDE-LIKE HELICAL DOMAIN SUPERFAMILY, DYW DOMAIN-CONTAINING PROTEIN"/>
    <property type="match status" value="1"/>
</dbReference>
<dbReference type="Proteomes" id="UP001141806">
    <property type="component" value="Unassembled WGS sequence"/>
</dbReference>
<dbReference type="GO" id="GO:0003723">
    <property type="term" value="F:RNA binding"/>
    <property type="evidence" value="ECO:0007669"/>
    <property type="project" value="InterPro"/>
</dbReference>
<comment type="caution">
    <text evidence="3">The sequence shown here is derived from an EMBL/GenBank/DDBJ whole genome shotgun (WGS) entry which is preliminary data.</text>
</comment>
<dbReference type="FunFam" id="1.25.40.10:FF:000158">
    <property type="entry name" value="pentatricopeptide repeat-containing protein At2g33680"/>
    <property type="match status" value="1"/>
</dbReference>
<organism evidence="3 4">
    <name type="scientific">Protea cynaroides</name>
    <dbReference type="NCBI Taxonomy" id="273540"/>
    <lineage>
        <taxon>Eukaryota</taxon>
        <taxon>Viridiplantae</taxon>
        <taxon>Streptophyta</taxon>
        <taxon>Embryophyta</taxon>
        <taxon>Tracheophyta</taxon>
        <taxon>Spermatophyta</taxon>
        <taxon>Magnoliopsida</taxon>
        <taxon>Proteales</taxon>
        <taxon>Proteaceae</taxon>
        <taxon>Protea</taxon>
    </lineage>
</organism>
<dbReference type="InterPro" id="IPR046848">
    <property type="entry name" value="E_motif"/>
</dbReference>
<reference evidence="3" key="1">
    <citation type="journal article" date="2023" name="Plant J.">
        <title>The genome of the king protea, Protea cynaroides.</title>
        <authorList>
            <person name="Chang J."/>
            <person name="Duong T.A."/>
            <person name="Schoeman C."/>
            <person name="Ma X."/>
            <person name="Roodt D."/>
            <person name="Barker N."/>
            <person name="Li Z."/>
            <person name="Van de Peer Y."/>
            <person name="Mizrachi E."/>
        </authorList>
    </citation>
    <scope>NUCLEOTIDE SEQUENCE</scope>
    <source>
        <tissue evidence="3">Young leaves</tissue>
    </source>
</reference>
<evidence type="ECO:0000313" key="3">
    <source>
        <dbReference type="EMBL" id="KAJ4981709.1"/>
    </source>
</evidence>
<dbReference type="InterPro" id="IPR002885">
    <property type="entry name" value="PPR_rpt"/>
</dbReference>
<keyword evidence="1" id="KW-0677">Repeat</keyword>
<dbReference type="PANTHER" id="PTHR47926">
    <property type="entry name" value="PENTATRICOPEPTIDE REPEAT-CONTAINING PROTEIN"/>
    <property type="match status" value="1"/>
</dbReference>
<evidence type="ECO:0008006" key="5">
    <source>
        <dbReference type="Google" id="ProtNLM"/>
    </source>
</evidence>
<dbReference type="Pfam" id="PF20431">
    <property type="entry name" value="E_motif"/>
    <property type="match status" value="1"/>
</dbReference>
<dbReference type="EMBL" id="JAMYWD010000001">
    <property type="protein sequence ID" value="KAJ4981709.1"/>
    <property type="molecule type" value="Genomic_DNA"/>
</dbReference>
<name>A0A9Q0L3K3_9MAGN</name>
<evidence type="ECO:0000256" key="1">
    <source>
        <dbReference type="ARBA" id="ARBA00022737"/>
    </source>
</evidence>
<accession>A0A9Q0L3K3</accession>
<sequence>MGSHSSNHQRLLYYTKLLMSHVNQGCHEQVLLLFSHMNASLELSLNPFAFPLALKSCATLIRPHLGTTIHSRITKISLLSNPFVGYGLIDMYGKCVPPQRNVIMWNAMISLYSHSKDVSTALHLFDLVEVSPNASSFYSIIAALSESDDGSSKALAFYRRMEASPVKPTLFTLLALLPACVELAALNLIKEIHGYSIRNGIDLHAHLCSGLVEAYGRCWCLVYACYIFERMSDRDAETTFAISKQMELAKVRPDGITFLRVFKAYSHAGLTNEALKYLEQMRMDYGVVADNDHYYCLIDVLSRTERLYEAYEIIKEMPVKATTYGEVELAKIASRSLFEIEHDNLANYVLLATIYSNVGRLDEAERLRKEMYERGVKKMPDSSRVVYHN</sequence>
<dbReference type="OrthoDB" id="185373at2759"/>
<protein>
    <recommendedName>
        <fullName evidence="5">Pentatricopeptide repeat-containing protein</fullName>
    </recommendedName>
</protein>